<sequence>MCHSNFPVQNNTPMAESKNNTTMAEGKNSLRKKLWEPLVALFRKHKKGKKKQSKNRKQESDEIQNINEITQNEMHEETPFNNLLKKLEKLEIEKKARLNNEASGLNDQDGDCDLQNEIEREKGVLEEFIETDKKSRIEYTPSPNDCHEELLENFNQLVVEKKEDEELKKFSTKIVCEDRVLRIDSQSSEDCGFVVNSAQDSDGNEDGDKEEEYEKEDGDVKTMKKKVHRAYLRRGPLRNDKSKSTTASIHPYKISDPQMHYGRQVIVKTDFAKTDLPVLTYEDVKNLSGDEEYRLSQTNQPSLTYQSTQTHQMESPHETIDNSPGGPNLSLDVVLKQHIAESFGYSLNHPREASPISQQFGENSIKILAPNEEITLTENSVLSSQSPQQFGESTPPGMYQFTQTHQLSQTHQVAQTNQLTQTHQPSEPANLPDQYMCNLELHTPTQPNSVTVNCMYFPENLLDLDMNKEFNDVSENVGLELERYTPTPPSSVNSSFMYSPQNSSMERGGSMLEFLGNETIDNSPGGPNLSSIDQIGLESYMEIFKNSPIHRREVFEDLSGNFNLELEKLKSATASIHPYEISDPQMHYGRQVIVKTDFAKIDPPVLTHEDVSYKLPTQPNSVTVNCMYSPQNLSMESPHETIDNSPGEPNCTPGTVYKNLKNYKDRQKELAKLFAKMECCQLILKPFKEIFREKLHKLSKEKRNWLCLSVASLELKFAYSVLIHTLRDLSKSDKEEELKEALFCLVCNKVLSEQKTLFVEEFGLSLLRFAVLQCYQRPVITRYLVECVRLVTRSDEYKRTGDIVFTEVDSLGDNLLIACVRAGDRCANVLRELVRAEEHDVPLFDVHHVNTDGYTALHECCAKHSASAPRVHSLHVLLQHAAADRCKQDRKGGETPLHLAVNSANCELDMILIYFHNVDRSEWFQLAHVENSSQKNPLQDAKSAKKSRPNYPREILDFLQRCRK</sequence>
<dbReference type="Proteomes" id="UP001652582">
    <property type="component" value="Chromosome 27"/>
</dbReference>
<protein>
    <submittedName>
        <fullName evidence="3 4">Uncharacterized protein LOC112050699</fullName>
    </submittedName>
</protein>
<evidence type="ECO:0000256" key="1">
    <source>
        <dbReference type="SAM" id="MobiDB-lite"/>
    </source>
</evidence>
<feature type="compositionally biased region" description="Polar residues" evidence="1">
    <location>
        <begin position="63"/>
        <end position="72"/>
    </location>
</feature>
<dbReference type="AlphaFoldDB" id="A0A6J1NIH8"/>
<name>A0A6J1NIH8_BICAN</name>
<feature type="region of interest" description="Disordered" evidence="1">
    <location>
        <begin position="192"/>
        <end position="225"/>
    </location>
</feature>
<keyword evidence="2" id="KW-1185">Reference proteome</keyword>
<dbReference type="OrthoDB" id="71307at2759"/>
<feature type="compositionally biased region" description="Polar residues" evidence="1">
    <location>
        <begin position="490"/>
        <end position="503"/>
    </location>
</feature>
<proteinExistence type="predicted"/>
<dbReference type="SUPFAM" id="SSF48403">
    <property type="entry name" value="Ankyrin repeat"/>
    <property type="match status" value="1"/>
</dbReference>
<organism evidence="2 3">
    <name type="scientific">Bicyclus anynana</name>
    <name type="common">Squinting bush brown butterfly</name>
    <dbReference type="NCBI Taxonomy" id="110368"/>
    <lineage>
        <taxon>Eukaryota</taxon>
        <taxon>Metazoa</taxon>
        <taxon>Ecdysozoa</taxon>
        <taxon>Arthropoda</taxon>
        <taxon>Hexapoda</taxon>
        <taxon>Insecta</taxon>
        <taxon>Pterygota</taxon>
        <taxon>Neoptera</taxon>
        <taxon>Endopterygota</taxon>
        <taxon>Lepidoptera</taxon>
        <taxon>Glossata</taxon>
        <taxon>Ditrysia</taxon>
        <taxon>Papilionoidea</taxon>
        <taxon>Nymphalidae</taxon>
        <taxon>Satyrinae</taxon>
        <taxon>Satyrini</taxon>
        <taxon>Mycalesina</taxon>
        <taxon>Bicyclus</taxon>
    </lineage>
</organism>
<feature type="compositionally biased region" description="Polar residues" evidence="1">
    <location>
        <begin position="295"/>
        <end position="313"/>
    </location>
</feature>
<dbReference type="RefSeq" id="XP_052746403.1">
    <property type="nucleotide sequence ID" value="XM_052890443.1"/>
</dbReference>
<dbReference type="RefSeq" id="XP_023944792.2">
    <property type="nucleotide sequence ID" value="XM_024089024.2"/>
</dbReference>
<feature type="region of interest" description="Disordered" evidence="1">
    <location>
        <begin position="484"/>
        <end position="503"/>
    </location>
</feature>
<dbReference type="InterPro" id="IPR036770">
    <property type="entry name" value="Ankyrin_rpt-contain_sf"/>
</dbReference>
<feature type="region of interest" description="Disordered" evidence="1">
    <location>
        <begin position="291"/>
        <end position="327"/>
    </location>
</feature>
<feature type="region of interest" description="Disordered" evidence="1">
    <location>
        <begin position="1"/>
        <end position="30"/>
    </location>
</feature>
<feature type="region of interest" description="Disordered" evidence="1">
    <location>
        <begin position="44"/>
        <end position="77"/>
    </location>
</feature>
<dbReference type="KEGG" id="bany:112050699"/>
<evidence type="ECO:0000313" key="4">
    <source>
        <dbReference type="RefSeq" id="XP_052746403.1"/>
    </source>
</evidence>
<feature type="compositionally biased region" description="Polar residues" evidence="1">
    <location>
        <begin position="1"/>
        <end position="23"/>
    </location>
</feature>
<dbReference type="Gene3D" id="1.25.40.20">
    <property type="entry name" value="Ankyrin repeat-containing domain"/>
    <property type="match status" value="1"/>
</dbReference>
<feature type="compositionally biased region" description="Basic residues" evidence="1">
    <location>
        <begin position="44"/>
        <end position="55"/>
    </location>
</feature>
<evidence type="ECO:0000313" key="2">
    <source>
        <dbReference type="Proteomes" id="UP001652582"/>
    </source>
</evidence>
<accession>A0A6J1NIH8</accession>
<gene>
    <name evidence="3 4" type="primary">LOC112050699</name>
</gene>
<evidence type="ECO:0000313" key="3">
    <source>
        <dbReference type="RefSeq" id="XP_023944792.2"/>
    </source>
</evidence>
<feature type="compositionally biased region" description="Acidic residues" evidence="1">
    <location>
        <begin position="202"/>
        <end position="217"/>
    </location>
</feature>
<reference evidence="3 4" key="1">
    <citation type="submission" date="2025-05" db="UniProtKB">
        <authorList>
            <consortium name="RefSeq"/>
        </authorList>
    </citation>
    <scope>IDENTIFICATION</scope>
</reference>
<dbReference type="GeneID" id="112050699"/>